<dbReference type="EMBL" id="MU393459">
    <property type="protein sequence ID" value="KAI4866424.1"/>
    <property type="molecule type" value="Genomic_DNA"/>
</dbReference>
<gene>
    <name evidence="1" type="ORF">F4820DRAFT_417076</name>
</gene>
<evidence type="ECO:0000313" key="1">
    <source>
        <dbReference type="EMBL" id="KAI4866424.1"/>
    </source>
</evidence>
<protein>
    <submittedName>
        <fullName evidence="1">Uncharacterized protein</fullName>
    </submittedName>
</protein>
<dbReference type="Proteomes" id="UP001497700">
    <property type="component" value="Unassembled WGS sequence"/>
</dbReference>
<name>A0ACB9Z3S1_9PEZI</name>
<evidence type="ECO:0000313" key="2">
    <source>
        <dbReference type="Proteomes" id="UP001497700"/>
    </source>
</evidence>
<comment type="caution">
    <text evidence="1">The sequence shown here is derived from an EMBL/GenBank/DDBJ whole genome shotgun (WGS) entry which is preliminary data.</text>
</comment>
<keyword evidence="2" id="KW-1185">Reference proteome</keyword>
<reference evidence="1 2" key="1">
    <citation type="journal article" date="2022" name="New Phytol.">
        <title>Ecological generalism drives hyperdiversity of secondary metabolite gene clusters in xylarialean endophytes.</title>
        <authorList>
            <person name="Franco M.E.E."/>
            <person name="Wisecaver J.H."/>
            <person name="Arnold A.E."/>
            <person name="Ju Y.M."/>
            <person name="Slot J.C."/>
            <person name="Ahrendt S."/>
            <person name="Moore L.P."/>
            <person name="Eastman K.E."/>
            <person name="Scott K."/>
            <person name="Konkel Z."/>
            <person name="Mondo S.J."/>
            <person name="Kuo A."/>
            <person name="Hayes R.D."/>
            <person name="Haridas S."/>
            <person name="Andreopoulos B."/>
            <person name="Riley R."/>
            <person name="LaButti K."/>
            <person name="Pangilinan J."/>
            <person name="Lipzen A."/>
            <person name="Amirebrahimi M."/>
            <person name="Yan J."/>
            <person name="Adam C."/>
            <person name="Keymanesh K."/>
            <person name="Ng V."/>
            <person name="Louie K."/>
            <person name="Northen T."/>
            <person name="Drula E."/>
            <person name="Henrissat B."/>
            <person name="Hsieh H.M."/>
            <person name="Youens-Clark K."/>
            <person name="Lutzoni F."/>
            <person name="Miadlikowska J."/>
            <person name="Eastwood D.C."/>
            <person name="Hamelin R.C."/>
            <person name="Grigoriev I.V."/>
            <person name="U'Ren J.M."/>
        </authorList>
    </citation>
    <scope>NUCLEOTIDE SEQUENCE [LARGE SCALE GENOMIC DNA]</scope>
    <source>
        <strain evidence="1 2">CBS 119005</strain>
    </source>
</reference>
<accession>A0ACB9Z3S1</accession>
<sequence>MKLQLSALFLGLAATAVSAQDTQTGPYYLHITGKEGSSIDGYASACHAGAAIEGLCLGPETPPDSYVYEYYFNTSSYTTVGESEVGTIAWKLPYTDQDGNPAVVDQVLGLQYQINSNVAAPMFGWSTYNLWGFDADGKLFGYTYYDDSTFTPGTNPVPSGEGVANYQWYVCWQYFTGYYYQSLGWATTSPPHNPTCEAVDVTQVLVS</sequence>
<proteinExistence type="predicted"/>
<organism evidence="1 2">
    <name type="scientific">Hypoxylon rubiginosum</name>
    <dbReference type="NCBI Taxonomy" id="110542"/>
    <lineage>
        <taxon>Eukaryota</taxon>
        <taxon>Fungi</taxon>
        <taxon>Dikarya</taxon>
        <taxon>Ascomycota</taxon>
        <taxon>Pezizomycotina</taxon>
        <taxon>Sordariomycetes</taxon>
        <taxon>Xylariomycetidae</taxon>
        <taxon>Xylariales</taxon>
        <taxon>Hypoxylaceae</taxon>
        <taxon>Hypoxylon</taxon>
    </lineage>
</organism>